<dbReference type="AlphaFoldDB" id="A0A1H0VN51"/>
<keyword evidence="7" id="KW-1185">Reference proteome</keyword>
<evidence type="ECO:0000313" key="7">
    <source>
        <dbReference type="Proteomes" id="UP000199073"/>
    </source>
</evidence>
<dbReference type="SUPFAM" id="SSF53649">
    <property type="entry name" value="Alkaline phosphatase-like"/>
    <property type="match status" value="1"/>
</dbReference>
<protein>
    <submittedName>
        <fullName evidence="6">Arylsulfatase</fullName>
    </submittedName>
</protein>
<sequence>MDKKEFKGSIGRYFDESTPYWHRRSGAPENAPNILFIVLDDVGYGQLSCYGSDIATPNLDRLATEGLQYTNFHTAAMCSPTRSCLLTGRNHHTNGMGCLAEYAMGYPGYDARIPKENGFLSEILSMNGYACYALGKWHLAPEDETNMASTKKRWPLGRGFERFYGFLGGHTDQYEPNLISDNHYITPPKSFAEGYHLNEDLADKAIEFVTDLKNIDPEKPFFMYYALGAMHAPHQAPQEWIDKYKGKFDQGWEKWRQEVYQRQLDTGVIPPGTELPPRPEWIQDWETLSDDEKRLYARFMEVFAGFFEHTDYHIGRVIDFLKNIGQYDNTMIILVSDNGASSEGGPHGSINEACLYNSVAFTVEENMKMLDKLGGPESYPNYPWGWTWAGNTPLKRWKRETHEGGVADPMIVNWPAGITTKGEKRRQYCHAIDLVPTVLEVLGLNPPKSIDGTDQSPIEGTGFAYTFENGESEGRHLTQYYEMAGCRAIYHNGWKAVAWHNIWRLQWESANFDDDQWELYHVAEDFSESRDLSEQFPDKLRELQDLWWAEAGRYNVLPLDNRMAQRVLDFRSSHENVREEYVYYPYGAPVAEGAAVDTKNRSHEICAEVEMPPDGAEGVLLAHGGRYGGYTFYVKDRKLHYVYNFLNLQHHHMTSETEIPEGPCVLKFQYEKTGVEKLGAGGVGRLFIDGRQVAQVEIPRTMGIRYHLADDGLCCGYDGQTPVTEDYRSPFKFTGKLNRVVVTTSGERYYDQELQLKVAKARQ</sequence>
<dbReference type="PANTHER" id="PTHR42693">
    <property type="entry name" value="ARYLSULFATASE FAMILY MEMBER"/>
    <property type="match status" value="1"/>
</dbReference>
<dbReference type="Proteomes" id="UP000199073">
    <property type="component" value="Unassembled WGS sequence"/>
</dbReference>
<evidence type="ECO:0000256" key="3">
    <source>
        <dbReference type="ARBA" id="ARBA00022801"/>
    </source>
</evidence>
<dbReference type="InterPro" id="IPR050738">
    <property type="entry name" value="Sulfatase"/>
</dbReference>
<keyword evidence="4" id="KW-0106">Calcium</keyword>
<gene>
    <name evidence="6" type="ORF">SAMN05660330_04156</name>
</gene>
<dbReference type="CDD" id="cd16025">
    <property type="entry name" value="PAS_like"/>
    <property type="match status" value="1"/>
</dbReference>
<dbReference type="EMBL" id="FNJI01000056">
    <property type="protein sequence ID" value="SDP79850.1"/>
    <property type="molecule type" value="Genomic_DNA"/>
</dbReference>
<keyword evidence="3" id="KW-0378">Hydrolase</keyword>
<dbReference type="PANTHER" id="PTHR42693:SF43">
    <property type="entry name" value="BLL2667 PROTEIN"/>
    <property type="match status" value="1"/>
</dbReference>
<dbReference type="STRING" id="91360.SAMN05660330_04156"/>
<keyword evidence="2" id="KW-0479">Metal-binding</keyword>
<evidence type="ECO:0000256" key="2">
    <source>
        <dbReference type="ARBA" id="ARBA00022723"/>
    </source>
</evidence>
<evidence type="ECO:0000313" key="6">
    <source>
        <dbReference type="EMBL" id="SDP79850.1"/>
    </source>
</evidence>
<dbReference type="GO" id="GO:0016787">
    <property type="term" value="F:hydrolase activity"/>
    <property type="evidence" value="ECO:0007669"/>
    <property type="project" value="UniProtKB-KW"/>
</dbReference>
<dbReference type="OrthoDB" id="5500422at2"/>
<dbReference type="InterPro" id="IPR000917">
    <property type="entry name" value="Sulfatase_N"/>
</dbReference>
<dbReference type="RefSeq" id="WP_092226020.1">
    <property type="nucleotide sequence ID" value="NZ_FNJI01000056.1"/>
</dbReference>
<evidence type="ECO:0000256" key="1">
    <source>
        <dbReference type="ARBA" id="ARBA00008779"/>
    </source>
</evidence>
<dbReference type="PROSITE" id="PS00523">
    <property type="entry name" value="SULFATASE_1"/>
    <property type="match status" value="1"/>
</dbReference>
<dbReference type="GO" id="GO:0046872">
    <property type="term" value="F:metal ion binding"/>
    <property type="evidence" value="ECO:0007669"/>
    <property type="project" value="UniProtKB-KW"/>
</dbReference>
<accession>A0A1H0VN51</accession>
<proteinExistence type="inferred from homology"/>
<name>A0A1H0VN51_9BACT</name>
<dbReference type="InterPro" id="IPR017850">
    <property type="entry name" value="Alkaline_phosphatase_core_sf"/>
</dbReference>
<dbReference type="Pfam" id="PF00884">
    <property type="entry name" value="Sulfatase"/>
    <property type="match status" value="1"/>
</dbReference>
<evidence type="ECO:0000256" key="4">
    <source>
        <dbReference type="ARBA" id="ARBA00022837"/>
    </source>
</evidence>
<reference evidence="6 7" key="1">
    <citation type="submission" date="2016-10" db="EMBL/GenBank/DDBJ databases">
        <authorList>
            <person name="de Groot N.N."/>
        </authorList>
    </citation>
    <scope>NUCLEOTIDE SEQUENCE [LARGE SCALE GENOMIC DNA]</scope>
    <source>
        <strain evidence="6 7">DSM 12130</strain>
    </source>
</reference>
<organism evidence="6 7">
    <name type="scientific">Desulforhopalus singaporensis</name>
    <dbReference type="NCBI Taxonomy" id="91360"/>
    <lineage>
        <taxon>Bacteria</taxon>
        <taxon>Pseudomonadati</taxon>
        <taxon>Thermodesulfobacteriota</taxon>
        <taxon>Desulfobulbia</taxon>
        <taxon>Desulfobulbales</taxon>
        <taxon>Desulfocapsaceae</taxon>
        <taxon>Desulforhopalus</taxon>
    </lineage>
</organism>
<dbReference type="InterPro" id="IPR024607">
    <property type="entry name" value="Sulfatase_CS"/>
</dbReference>
<dbReference type="Gene3D" id="3.40.720.10">
    <property type="entry name" value="Alkaline Phosphatase, subunit A"/>
    <property type="match status" value="1"/>
</dbReference>
<dbReference type="Gene3D" id="3.30.1120.10">
    <property type="match status" value="1"/>
</dbReference>
<feature type="domain" description="Sulfatase N-terminal" evidence="5">
    <location>
        <begin position="32"/>
        <end position="443"/>
    </location>
</feature>
<comment type="similarity">
    <text evidence="1">Belongs to the sulfatase family.</text>
</comment>
<evidence type="ECO:0000259" key="5">
    <source>
        <dbReference type="Pfam" id="PF00884"/>
    </source>
</evidence>